<keyword evidence="5" id="KW-0255">Endonuclease</keyword>
<evidence type="ECO:0000313" key="8">
    <source>
        <dbReference type="EMBL" id="VAW61933.1"/>
    </source>
</evidence>
<evidence type="ECO:0000256" key="7">
    <source>
        <dbReference type="ARBA" id="ARBA00022833"/>
    </source>
</evidence>
<keyword evidence="3" id="KW-0540">Nuclease</keyword>
<dbReference type="AlphaFoldDB" id="A0A3B0XC26"/>
<dbReference type="PROSITE" id="PS01306">
    <property type="entry name" value="UPF0054"/>
    <property type="match status" value="1"/>
</dbReference>
<evidence type="ECO:0000256" key="4">
    <source>
        <dbReference type="ARBA" id="ARBA00022723"/>
    </source>
</evidence>
<organism evidence="8">
    <name type="scientific">hydrothermal vent metagenome</name>
    <dbReference type="NCBI Taxonomy" id="652676"/>
    <lineage>
        <taxon>unclassified sequences</taxon>
        <taxon>metagenomes</taxon>
        <taxon>ecological metagenomes</taxon>
    </lineage>
</organism>
<keyword evidence="6 8" id="KW-0378">Hydrolase</keyword>
<evidence type="ECO:0000256" key="1">
    <source>
        <dbReference type="ARBA" id="ARBA00001947"/>
    </source>
</evidence>
<keyword evidence="7" id="KW-0862">Zinc</keyword>
<dbReference type="PANTHER" id="PTHR46986:SF1">
    <property type="entry name" value="ENDORIBONUCLEASE YBEY, CHLOROPLASTIC"/>
    <property type="match status" value="1"/>
</dbReference>
<name>A0A3B0XC26_9ZZZZ</name>
<sequence length="171" mass="19132">MSVQLDIQLADDCAESIEEPPPRNLLRDWAQAAWQGDANAEPILSLRIVSVAESQQLNNDYRGKNKPTNVLSFPLQLEEGFALPEIILGDLAICAQVVADEAKQQQKTNTAHWAHMLVHGMLHLQGFDHIEDAQAEEMETLEIKIMQQLGFENPYLNISNKLENTSATESK</sequence>
<evidence type="ECO:0000256" key="5">
    <source>
        <dbReference type="ARBA" id="ARBA00022759"/>
    </source>
</evidence>
<dbReference type="InterPro" id="IPR002036">
    <property type="entry name" value="YbeY"/>
</dbReference>
<dbReference type="SUPFAM" id="SSF55486">
    <property type="entry name" value="Metalloproteases ('zincins'), catalytic domain"/>
    <property type="match status" value="1"/>
</dbReference>
<dbReference type="NCBIfam" id="TIGR00043">
    <property type="entry name" value="rRNA maturation RNase YbeY"/>
    <property type="match status" value="1"/>
</dbReference>
<gene>
    <name evidence="8" type="ORF">MNBD_GAMMA11-1634</name>
</gene>
<dbReference type="HAMAP" id="MF_00009">
    <property type="entry name" value="Endoribonucl_YbeY"/>
    <property type="match status" value="1"/>
</dbReference>
<dbReference type="InterPro" id="IPR020549">
    <property type="entry name" value="YbeY_CS"/>
</dbReference>
<comment type="cofactor">
    <cofactor evidence="1">
        <name>Zn(2+)</name>
        <dbReference type="ChEBI" id="CHEBI:29105"/>
    </cofactor>
</comment>
<evidence type="ECO:0000256" key="6">
    <source>
        <dbReference type="ARBA" id="ARBA00022801"/>
    </source>
</evidence>
<dbReference type="Gene3D" id="3.40.390.30">
    <property type="entry name" value="Metalloproteases ('zincins'), catalytic domain"/>
    <property type="match status" value="1"/>
</dbReference>
<protein>
    <submittedName>
        <fullName evidence="8">Metal-dependent hydrolase YbeY, involved in rRNA and/or ribosome maturation and assembly</fullName>
    </submittedName>
</protein>
<dbReference type="GO" id="GO:0006364">
    <property type="term" value="P:rRNA processing"/>
    <property type="evidence" value="ECO:0007669"/>
    <property type="project" value="InterPro"/>
</dbReference>
<dbReference type="GO" id="GO:0004519">
    <property type="term" value="F:endonuclease activity"/>
    <property type="evidence" value="ECO:0007669"/>
    <property type="project" value="UniProtKB-KW"/>
</dbReference>
<dbReference type="GO" id="GO:0046872">
    <property type="term" value="F:metal ion binding"/>
    <property type="evidence" value="ECO:0007669"/>
    <property type="project" value="UniProtKB-KW"/>
</dbReference>
<reference evidence="8" key="1">
    <citation type="submission" date="2018-06" db="EMBL/GenBank/DDBJ databases">
        <authorList>
            <person name="Zhirakovskaya E."/>
        </authorList>
    </citation>
    <scope>NUCLEOTIDE SEQUENCE</scope>
</reference>
<proteinExistence type="inferred from homology"/>
<accession>A0A3B0XC26</accession>
<evidence type="ECO:0000256" key="2">
    <source>
        <dbReference type="ARBA" id="ARBA00010875"/>
    </source>
</evidence>
<evidence type="ECO:0000256" key="3">
    <source>
        <dbReference type="ARBA" id="ARBA00022722"/>
    </source>
</evidence>
<dbReference type="InterPro" id="IPR023091">
    <property type="entry name" value="MetalPrtase_cat_dom_sf_prd"/>
</dbReference>
<dbReference type="EMBL" id="UOFG01000158">
    <property type="protein sequence ID" value="VAW61933.1"/>
    <property type="molecule type" value="Genomic_DNA"/>
</dbReference>
<dbReference type="Pfam" id="PF02130">
    <property type="entry name" value="YbeY"/>
    <property type="match status" value="1"/>
</dbReference>
<dbReference type="GO" id="GO:0004222">
    <property type="term" value="F:metalloendopeptidase activity"/>
    <property type="evidence" value="ECO:0007669"/>
    <property type="project" value="InterPro"/>
</dbReference>
<comment type="similarity">
    <text evidence="2">Belongs to the endoribonuclease YbeY family.</text>
</comment>
<dbReference type="PANTHER" id="PTHR46986">
    <property type="entry name" value="ENDORIBONUCLEASE YBEY, CHLOROPLASTIC"/>
    <property type="match status" value="1"/>
</dbReference>
<keyword evidence="4" id="KW-0479">Metal-binding</keyword>